<dbReference type="GO" id="GO:0005829">
    <property type="term" value="C:cytosol"/>
    <property type="evidence" value="ECO:0007669"/>
    <property type="project" value="TreeGrafter"/>
</dbReference>
<keyword evidence="1" id="KW-0805">Transcription regulation</keyword>
<evidence type="ECO:0000256" key="1">
    <source>
        <dbReference type="ARBA" id="ARBA00023015"/>
    </source>
</evidence>
<dbReference type="SUPFAM" id="SSF46785">
    <property type="entry name" value="Winged helix' DNA-binding domain"/>
    <property type="match status" value="1"/>
</dbReference>
<keyword evidence="6" id="KW-1185">Reference proteome</keyword>
<evidence type="ECO:0000313" key="6">
    <source>
        <dbReference type="Proteomes" id="UP000239800"/>
    </source>
</evidence>
<keyword evidence="2" id="KW-0238">DNA-binding</keyword>
<dbReference type="SUPFAM" id="SSF54909">
    <property type="entry name" value="Dimeric alpha+beta barrel"/>
    <property type="match status" value="1"/>
</dbReference>
<evidence type="ECO:0000313" key="5">
    <source>
        <dbReference type="EMBL" id="PQB04139.1"/>
    </source>
</evidence>
<dbReference type="InterPro" id="IPR036388">
    <property type="entry name" value="WH-like_DNA-bd_sf"/>
</dbReference>
<evidence type="ECO:0000256" key="2">
    <source>
        <dbReference type="ARBA" id="ARBA00023125"/>
    </source>
</evidence>
<dbReference type="InterPro" id="IPR011991">
    <property type="entry name" value="ArsR-like_HTH"/>
</dbReference>
<dbReference type="Proteomes" id="UP000239800">
    <property type="component" value="Unassembled WGS sequence"/>
</dbReference>
<dbReference type="Pfam" id="PF01037">
    <property type="entry name" value="AsnC_trans_reg"/>
    <property type="match status" value="1"/>
</dbReference>
<keyword evidence="3" id="KW-0804">Transcription</keyword>
<dbReference type="RefSeq" id="WP_104812063.1">
    <property type="nucleotide sequence ID" value="NZ_MQUB01000001.1"/>
</dbReference>
<accession>A0A2S7KND8</accession>
<dbReference type="PANTHER" id="PTHR30154">
    <property type="entry name" value="LEUCINE-RESPONSIVE REGULATORY PROTEIN"/>
    <property type="match status" value="1"/>
</dbReference>
<organism evidence="5 6">
    <name type="scientific">Aureitalea marina</name>
    <dbReference type="NCBI Taxonomy" id="930804"/>
    <lineage>
        <taxon>Bacteria</taxon>
        <taxon>Pseudomonadati</taxon>
        <taxon>Bacteroidota</taxon>
        <taxon>Flavobacteriia</taxon>
        <taxon>Flavobacteriales</taxon>
        <taxon>Flavobacteriaceae</taxon>
        <taxon>Aureitalea</taxon>
    </lineage>
</organism>
<dbReference type="PANTHER" id="PTHR30154:SF34">
    <property type="entry name" value="TRANSCRIPTIONAL REGULATOR AZLB"/>
    <property type="match status" value="1"/>
</dbReference>
<dbReference type="PROSITE" id="PS50956">
    <property type="entry name" value="HTH_ASNC_2"/>
    <property type="match status" value="1"/>
</dbReference>
<sequence length="154" mass="17617">MQFDHIDRKLITELQQDAKQTNKQLSAKLSLSVTAVYERIRKLERLGVITAYGARVDQTTLGLPMTVFCHIKLAGHSRNFLGKFEKQVTELEEVLECFHVSGAYDYLLKIAVKDMEHFRNFMVNKLTNLEHIGSTQSSFVIETMKSSNLIPIID</sequence>
<feature type="domain" description="HTH asnC-type" evidence="4">
    <location>
        <begin position="3"/>
        <end position="64"/>
    </location>
</feature>
<dbReference type="GO" id="GO:0043200">
    <property type="term" value="P:response to amino acid"/>
    <property type="evidence" value="ECO:0007669"/>
    <property type="project" value="TreeGrafter"/>
</dbReference>
<dbReference type="InterPro" id="IPR011008">
    <property type="entry name" value="Dimeric_a/b-barrel"/>
</dbReference>
<evidence type="ECO:0000259" key="4">
    <source>
        <dbReference type="PROSITE" id="PS50956"/>
    </source>
</evidence>
<dbReference type="Gene3D" id="1.10.10.10">
    <property type="entry name" value="Winged helix-like DNA-binding domain superfamily/Winged helix DNA-binding domain"/>
    <property type="match status" value="1"/>
</dbReference>
<dbReference type="SMART" id="SM00344">
    <property type="entry name" value="HTH_ASNC"/>
    <property type="match status" value="1"/>
</dbReference>
<dbReference type="AlphaFoldDB" id="A0A2S7KND8"/>
<reference evidence="5 6" key="1">
    <citation type="submission" date="2016-11" db="EMBL/GenBank/DDBJ databases">
        <title>Trade-off between light-utilization and light-protection in marine flavobacteria.</title>
        <authorList>
            <person name="Kumagai Y."/>
        </authorList>
    </citation>
    <scope>NUCLEOTIDE SEQUENCE [LARGE SCALE GENOMIC DNA]</scope>
    <source>
        <strain evidence="5 6">NBRC 107741</strain>
    </source>
</reference>
<dbReference type="InterPro" id="IPR000485">
    <property type="entry name" value="AsnC-type_HTH_dom"/>
</dbReference>
<dbReference type="EMBL" id="MQUB01000001">
    <property type="protein sequence ID" value="PQB04139.1"/>
    <property type="molecule type" value="Genomic_DNA"/>
</dbReference>
<name>A0A2S7KND8_9FLAO</name>
<proteinExistence type="predicted"/>
<dbReference type="InterPro" id="IPR019887">
    <property type="entry name" value="Tscrpt_reg_AsnC/Lrp_C"/>
</dbReference>
<dbReference type="GO" id="GO:0006355">
    <property type="term" value="P:regulation of DNA-templated transcription"/>
    <property type="evidence" value="ECO:0007669"/>
    <property type="project" value="UniProtKB-ARBA"/>
</dbReference>
<dbReference type="Gene3D" id="3.30.70.920">
    <property type="match status" value="1"/>
</dbReference>
<dbReference type="Pfam" id="PF13412">
    <property type="entry name" value="HTH_24"/>
    <property type="match status" value="1"/>
</dbReference>
<gene>
    <name evidence="5" type="ORF">BST85_03905</name>
</gene>
<dbReference type="OrthoDB" id="9800326at2"/>
<evidence type="ECO:0000256" key="3">
    <source>
        <dbReference type="ARBA" id="ARBA00023163"/>
    </source>
</evidence>
<dbReference type="InterPro" id="IPR036390">
    <property type="entry name" value="WH_DNA-bd_sf"/>
</dbReference>
<comment type="caution">
    <text evidence="5">The sequence shown here is derived from an EMBL/GenBank/DDBJ whole genome shotgun (WGS) entry which is preliminary data.</text>
</comment>
<dbReference type="GO" id="GO:0043565">
    <property type="term" value="F:sequence-specific DNA binding"/>
    <property type="evidence" value="ECO:0007669"/>
    <property type="project" value="InterPro"/>
</dbReference>
<dbReference type="PRINTS" id="PR00033">
    <property type="entry name" value="HTHASNC"/>
</dbReference>
<protein>
    <submittedName>
        <fullName evidence="5">AsnC family transcriptional regulator</fullName>
    </submittedName>
</protein>
<dbReference type="CDD" id="cd00090">
    <property type="entry name" value="HTH_ARSR"/>
    <property type="match status" value="1"/>
</dbReference>
<dbReference type="InterPro" id="IPR019888">
    <property type="entry name" value="Tscrpt_reg_AsnC-like"/>
</dbReference>